<dbReference type="GeneID" id="64701514"/>
<dbReference type="OrthoDB" id="2680775at2759"/>
<protein>
    <submittedName>
        <fullName evidence="2">Uncharacterized protein</fullName>
    </submittedName>
</protein>
<evidence type="ECO:0000313" key="2">
    <source>
        <dbReference type="EMBL" id="KAG2087918.1"/>
    </source>
</evidence>
<name>A0A9P7ETW6_9AGAM</name>
<gene>
    <name evidence="2" type="ORF">F5147DRAFT_727393</name>
</gene>
<organism evidence="2 3">
    <name type="scientific">Suillus discolor</name>
    <dbReference type="NCBI Taxonomy" id="1912936"/>
    <lineage>
        <taxon>Eukaryota</taxon>
        <taxon>Fungi</taxon>
        <taxon>Dikarya</taxon>
        <taxon>Basidiomycota</taxon>
        <taxon>Agaricomycotina</taxon>
        <taxon>Agaricomycetes</taxon>
        <taxon>Agaricomycetidae</taxon>
        <taxon>Boletales</taxon>
        <taxon>Suillineae</taxon>
        <taxon>Suillaceae</taxon>
        <taxon>Suillus</taxon>
    </lineage>
</organism>
<keyword evidence="1" id="KW-1133">Transmembrane helix</keyword>
<comment type="caution">
    <text evidence="2">The sequence shown here is derived from an EMBL/GenBank/DDBJ whole genome shotgun (WGS) entry which is preliminary data.</text>
</comment>
<reference evidence="2" key="1">
    <citation type="journal article" date="2020" name="New Phytol.">
        <title>Comparative genomics reveals dynamic genome evolution in host specialist ectomycorrhizal fungi.</title>
        <authorList>
            <person name="Lofgren L.A."/>
            <person name="Nguyen N.H."/>
            <person name="Vilgalys R."/>
            <person name="Ruytinx J."/>
            <person name="Liao H.L."/>
            <person name="Branco S."/>
            <person name="Kuo A."/>
            <person name="LaButti K."/>
            <person name="Lipzen A."/>
            <person name="Andreopoulos W."/>
            <person name="Pangilinan J."/>
            <person name="Riley R."/>
            <person name="Hundley H."/>
            <person name="Na H."/>
            <person name="Barry K."/>
            <person name="Grigoriev I.V."/>
            <person name="Stajich J.E."/>
            <person name="Kennedy P.G."/>
        </authorList>
    </citation>
    <scope>NUCLEOTIDE SEQUENCE</scope>
    <source>
        <strain evidence="2">FC423</strain>
    </source>
</reference>
<dbReference type="Proteomes" id="UP000823399">
    <property type="component" value="Unassembled WGS sequence"/>
</dbReference>
<dbReference type="EMBL" id="JABBWM010000127">
    <property type="protein sequence ID" value="KAG2087918.1"/>
    <property type="molecule type" value="Genomic_DNA"/>
</dbReference>
<feature type="non-terminal residue" evidence="2">
    <location>
        <position position="1"/>
    </location>
</feature>
<keyword evidence="1" id="KW-0472">Membrane</keyword>
<evidence type="ECO:0000256" key="1">
    <source>
        <dbReference type="SAM" id="Phobius"/>
    </source>
</evidence>
<feature type="transmembrane region" description="Helical" evidence="1">
    <location>
        <begin position="65"/>
        <end position="84"/>
    </location>
</feature>
<keyword evidence="3" id="KW-1185">Reference proteome</keyword>
<sequence>MVGWSMNRDIIYPKIKHSVLRIARSTTALMRMQKHSLVCHYVKIGWFSGWGLVGRYAHATIARSLAIATVTGLFAPILICATGWSPCCDRHYRCCQCNSKGEEEETHCLFE</sequence>
<proteinExistence type="predicted"/>
<dbReference type="RefSeq" id="XP_041285382.1">
    <property type="nucleotide sequence ID" value="XM_041439255.1"/>
</dbReference>
<dbReference type="AlphaFoldDB" id="A0A9P7ETW6"/>
<keyword evidence="1" id="KW-0812">Transmembrane</keyword>
<accession>A0A9P7ETW6</accession>
<evidence type="ECO:0000313" key="3">
    <source>
        <dbReference type="Proteomes" id="UP000823399"/>
    </source>
</evidence>